<feature type="domain" description="MobA-like NTP transferase" evidence="2">
    <location>
        <begin position="28"/>
        <end position="191"/>
    </location>
</feature>
<dbReference type="PANTHER" id="PTHR43777:SF1">
    <property type="entry name" value="MOLYBDENUM COFACTOR CYTIDYLYLTRANSFERASE"/>
    <property type="match status" value="1"/>
</dbReference>
<proteinExistence type="predicted"/>
<evidence type="ECO:0000256" key="1">
    <source>
        <dbReference type="ARBA" id="ARBA00022842"/>
    </source>
</evidence>
<organism evidence="3 4">
    <name type="scientific">Microbulbifer aestuariivivens</name>
    <dbReference type="NCBI Taxonomy" id="1908308"/>
    <lineage>
        <taxon>Bacteria</taxon>
        <taxon>Pseudomonadati</taxon>
        <taxon>Pseudomonadota</taxon>
        <taxon>Gammaproteobacteria</taxon>
        <taxon>Cellvibrionales</taxon>
        <taxon>Microbulbiferaceae</taxon>
        <taxon>Microbulbifer</taxon>
    </lineage>
</organism>
<keyword evidence="4" id="KW-1185">Reference proteome</keyword>
<dbReference type="Proteomes" id="UP001408594">
    <property type="component" value="Unassembled WGS sequence"/>
</dbReference>
<sequence length="244" mass="25869">MQSGIEGGIEGGIESCIESGILMRLGVLIPAAGYSRRFMGDKRLASVGGEPMLAATLARVQRALAAFPASVMRVVIRARDPLVEHLLAQRGVARVHAPPWPVGIGASIAAGSEALLRADPGLDVIVVVPADLPYMRPDSLSALLRQSRRGAITVPAYLGEPGEVVAVGAEFFADLRSLSVRHGVKKLLRSHGAGVRYQPVEDSTLIRSIDSPADLQAATEPDPAGRNCEVPRRDRHAALAVREE</sequence>
<dbReference type="SUPFAM" id="SSF53448">
    <property type="entry name" value="Nucleotide-diphospho-sugar transferases"/>
    <property type="match status" value="1"/>
</dbReference>
<dbReference type="Pfam" id="PF12804">
    <property type="entry name" value="NTP_transf_3"/>
    <property type="match status" value="1"/>
</dbReference>
<evidence type="ECO:0000313" key="4">
    <source>
        <dbReference type="Proteomes" id="UP001408594"/>
    </source>
</evidence>
<dbReference type="PANTHER" id="PTHR43777">
    <property type="entry name" value="MOLYBDENUM COFACTOR CYTIDYLYLTRANSFERASE"/>
    <property type="match status" value="1"/>
</dbReference>
<gene>
    <name evidence="3" type="ORF">Maes01_02536</name>
</gene>
<evidence type="ECO:0000259" key="2">
    <source>
        <dbReference type="Pfam" id="PF12804"/>
    </source>
</evidence>
<dbReference type="Gene3D" id="3.90.550.10">
    <property type="entry name" value="Spore Coat Polysaccharide Biosynthesis Protein SpsA, Chain A"/>
    <property type="match status" value="1"/>
</dbReference>
<protein>
    <recommendedName>
        <fullName evidence="2">MobA-like NTP transferase domain-containing protein</fullName>
    </recommendedName>
</protein>
<dbReference type="InterPro" id="IPR025877">
    <property type="entry name" value="MobA-like_NTP_Trfase"/>
</dbReference>
<comment type="caution">
    <text evidence="3">The sequence shown here is derived from an EMBL/GenBank/DDBJ whole genome shotgun (WGS) entry which is preliminary data.</text>
</comment>
<reference evidence="3 4" key="1">
    <citation type="submission" date="2024-02" db="EMBL/GenBank/DDBJ databases">
        <title>Microbulbifer aestuariivivens NBRC 112533.</title>
        <authorList>
            <person name="Ichikawa N."/>
            <person name="Katano-Makiyama Y."/>
            <person name="Hidaka K."/>
        </authorList>
    </citation>
    <scope>NUCLEOTIDE SEQUENCE [LARGE SCALE GENOMIC DNA]</scope>
    <source>
        <strain evidence="3 4">NBRC 112533</strain>
    </source>
</reference>
<dbReference type="EMBL" id="BAABRT010000023">
    <property type="protein sequence ID" value="GAA5525958.1"/>
    <property type="molecule type" value="Genomic_DNA"/>
</dbReference>
<name>A0ABP9WTM5_9GAMM</name>
<keyword evidence="1" id="KW-0460">Magnesium</keyword>
<dbReference type="InterPro" id="IPR029044">
    <property type="entry name" value="Nucleotide-diphossugar_trans"/>
</dbReference>
<accession>A0ABP9WTM5</accession>
<dbReference type="CDD" id="cd04182">
    <property type="entry name" value="GT_2_like_f"/>
    <property type="match status" value="1"/>
</dbReference>
<evidence type="ECO:0000313" key="3">
    <source>
        <dbReference type="EMBL" id="GAA5525958.1"/>
    </source>
</evidence>